<dbReference type="EMBL" id="JACJFM010000009">
    <property type="protein sequence ID" value="MBB1486756.1"/>
    <property type="molecule type" value="Genomic_DNA"/>
</dbReference>
<evidence type="ECO:0000256" key="3">
    <source>
        <dbReference type="ARBA" id="ARBA00022905"/>
    </source>
</evidence>
<evidence type="ECO:0000313" key="6">
    <source>
        <dbReference type="Proteomes" id="UP000565262"/>
    </source>
</evidence>
<keyword evidence="3 4" id="KW-0884">PQQ biosynthesis</keyword>
<sequence>MTQTVSPEHVLLSQVPMINRLFRFQWEPASECHVLLYPEGMVRLNESAGAILTHVDGQSSVNAIISKLQQEFPEGGEDLIQDVIDFFTEAHNELHWIEFT</sequence>
<dbReference type="NCBIfam" id="NF002535">
    <property type="entry name" value="PRK02079.1"/>
    <property type="match status" value="1"/>
</dbReference>
<dbReference type="InterPro" id="IPR022479">
    <property type="entry name" value="PqqD_bac"/>
</dbReference>
<evidence type="ECO:0000256" key="1">
    <source>
        <dbReference type="ARBA" id="ARBA00004886"/>
    </source>
</evidence>
<accession>A0A839IRB3</accession>
<keyword evidence="6" id="KW-1185">Reference proteome</keyword>
<comment type="function">
    <text evidence="4">Functions as a PqqA binding protein and presents PqqA to PqqE, in the pyrroloquinoline quinone (PQQ) biosynthetic pathway.</text>
</comment>
<comment type="similarity">
    <text evidence="4">Belongs to the PqqD family.</text>
</comment>
<dbReference type="UniPathway" id="UPA00539"/>
<dbReference type="GO" id="GO:0048038">
    <property type="term" value="F:quinone binding"/>
    <property type="evidence" value="ECO:0007669"/>
    <property type="project" value="InterPro"/>
</dbReference>
<dbReference type="InterPro" id="IPR041881">
    <property type="entry name" value="PqqD_sf"/>
</dbReference>
<protein>
    <recommendedName>
        <fullName evidence="4">PqqA binding protein</fullName>
    </recommendedName>
    <alternativeName>
        <fullName evidence="4">Coenzyme PQQ synthesis protein D</fullName>
    </alternativeName>
    <alternativeName>
        <fullName evidence="4">Pyrroloquinoline quinone biosynthesis protein D</fullName>
    </alternativeName>
</protein>
<dbReference type="InterPro" id="IPR008792">
    <property type="entry name" value="PQQD"/>
</dbReference>
<dbReference type="Proteomes" id="UP000565262">
    <property type="component" value="Unassembled WGS sequence"/>
</dbReference>
<proteinExistence type="inferred from homology"/>
<evidence type="ECO:0000313" key="5">
    <source>
        <dbReference type="EMBL" id="MBB1486756.1"/>
    </source>
</evidence>
<comment type="subunit">
    <text evidence="2 4">Monomer. Interacts with PqqE.</text>
</comment>
<comment type="caution">
    <text evidence="5">The sequence shown here is derived from an EMBL/GenBank/DDBJ whole genome shotgun (WGS) entry which is preliminary data.</text>
</comment>
<dbReference type="NCBIfam" id="TIGR03859">
    <property type="entry name" value="PQQ_PqqD"/>
    <property type="match status" value="1"/>
</dbReference>
<reference evidence="5 6" key="1">
    <citation type="submission" date="2020-08" db="EMBL/GenBank/DDBJ databases">
        <title>Oceanospirillum sp. nov. isolated from marine sediment.</title>
        <authorList>
            <person name="Ji X."/>
        </authorList>
    </citation>
    <scope>NUCLEOTIDE SEQUENCE [LARGE SCALE GENOMIC DNA]</scope>
    <source>
        <strain evidence="5 6">D5</strain>
    </source>
</reference>
<dbReference type="HAMAP" id="MF_00655">
    <property type="entry name" value="PQQ_syn_PqqD"/>
    <property type="match status" value="1"/>
</dbReference>
<dbReference type="GO" id="GO:0018189">
    <property type="term" value="P:pyrroloquinoline quinone biosynthetic process"/>
    <property type="evidence" value="ECO:0007669"/>
    <property type="project" value="UniProtKB-UniRule"/>
</dbReference>
<name>A0A839IRB3_9GAMM</name>
<dbReference type="RefSeq" id="WP_182808539.1">
    <property type="nucleotide sequence ID" value="NZ_JACJFM010000009.1"/>
</dbReference>
<dbReference type="Pfam" id="PF05402">
    <property type="entry name" value="PqqD"/>
    <property type="match status" value="1"/>
</dbReference>
<comment type="pathway">
    <text evidence="1 4">Cofactor biosynthesis; pyrroloquinoline quinone biosynthesis.</text>
</comment>
<evidence type="ECO:0000256" key="2">
    <source>
        <dbReference type="ARBA" id="ARBA00011741"/>
    </source>
</evidence>
<gene>
    <name evidence="4 5" type="primary">pqqD</name>
    <name evidence="5" type="ORF">H4O21_09055</name>
</gene>
<dbReference type="AlphaFoldDB" id="A0A839IRB3"/>
<dbReference type="Gene3D" id="1.10.10.1150">
    <property type="entry name" value="Coenzyme PQQ synthesis protein D (PqqD)"/>
    <property type="match status" value="1"/>
</dbReference>
<organism evidence="5 6">
    <name type="scientific">Oceanospirillum sediminis</name>
    <dbReference type="NCBI Taxonomy" id="2760088"/>
    <lineage>
        <taxon>Bacteria</taxon>
        <taxon>Pseudomonadati</taxon>
        <taxon>Pseudomonadota</taxon>
        <taxon>Gammaproteobacteria</taxon>
        <taxon>Oceanospirillales</taxon>
        <taxon>Oceanospirillaceae</taxon>
        <taxon>Oceanospirillum</taxon>
    </lineage>
</organism>
<evidence type="ECO:0000256" key="4">
    <source>
        <dbReference type="HAMAP-Rule" id="MF_00655"/>
    </source>
</evidence>